<organism evidence="2 3">
    <name type="scientific">Puccinia coronata f. sp. avenae</name>
    <dbReference type="NCBI Taxonomy" id="200324"/>
    <lineage>
        <taxon>Eukaryota</taxon>
        <taxon>Fungi</taxon>
        <taxon>Dikarya</taxon>
        <taxon>Basidiomycota</taxon>
        <taxon>Pucciniomycotina</taxon>
        <taxon>Pucciniomycetes</taxon>
        <taxon>Pucciniales</taxon>
        <taxon>Pucciniaceae</taxon>
        <taxon>Puccinia</taxon>
    </lineage>
</organism>
<gene>
    <name evidence="2" type="ORF">PCANC_12264</name>
</gene>
<evidence type="ECO:0008006" key="4">
    <source>
        <dbReference type="Google" id="ProtNLM"/>
    </source>
</evidence>
<dbReference type="EMBL" id="PGCJ01000830">
    <property type="protein sequence ID" value="PLW18510.1"/>
    <property type="molecule type" value="Genomic_DNA"/>
</dbReference>
<feature type="region of interest" description="Disordered" evidence="1">
    <location>
        <begin position="450"/>
        <end position="510"/>
    </location>
</feature>
<accession>A0A2N5SZ45</accession>
<dbReference type="PANTHER" id="PTHR22761">
    <property type="entry name" value="CHARGED MULTIVESICULAR BODY PROTEIN"/>
    <property type="match status" value="1"/>
</dbReference>
<dbReference type="STRING" id="200324.A0A2N5SZ45"/>
<evidence type="ECO:0000256" key="1">
    <source>
        <dbReference type="SAM" id="MobiDB-lite"/>
    </source>
</evidence>
<reference evidence="2 3" key="1">
    <citation type="submission" date="2017-11" db="EMBL/GenBank/DDBJ databases">
        <title>De novo assembly and phasing of dikaryotic genomes from two isolates of Puccinia coronata f. sp. avenae, the causal agent of oat crown rust.</title>
        <authorList>
            <person name="Miller M.E."/>
            <person name="Zhang Y."/>
            <person name="Omidvar V."/>
            <person name="Sperschneider J."/>
            <person name="Schwessinger B."/>
            <person name="Raley C."/>
            <person name="Palmer J.M."/>
            <person name="Garnica D."/>
            <person name="Upadhyaya N."/>
            <person name="Rathjen J."/>
            <person name="Taylor J.M."/>
            <person name="Park R.F."/>
            <person name="Dodds P.N."/>
            <person name="Hirsch C.D."/>
            <person name="Kianian S.F."/>
            <person name="Figueroa M."/>
        </authorList>
    </citation>
    <scope>NUCLEOTIDE SEQUENCE [LARGE SCALE GENOMIC DNA]</scope>
    <source>
        <strain evidence="2">12NC29</strain>
    </source>
</reference>
<dbReference type="GO" id="GO:0009898">
    <property type="term" value="C:cytoplasmic side of plasma membrane"/>
    <property type="evidence" value="ECO:0007669"/>
    <property type="project" value="TreeGrafter"/>
</dbReference>
<keyword evidence="3" id="KW-1185">Reference proteome</keyword>
<dbReference type="GO" id="GO:0032511">
    <property type="term" value="P:late endosome to vacuole transport via multivesicular body sorting pathway"/>
    <property type="evidence" value="ECO:0007669"/>
    <property type="project" value="TreeGrafter"/>
</dbReference>
<dbReference type="Pfam" id="PF03357">
    <property type="entry name" value="Snf7"/>
    <property type="match status" value="1"/>
</dbReference>
<dbReference type="OrthoDB" id="10250120at2759"/>
<evidence type="ECO:0000313" key="3">
    <source>
        <dbReference type="Proteomes" id="UP000235388"/>
    </source>
</evidence>
<dbReference type="Gene3D" id="6.10.140.1230">
    <property type="match status" value="1"/>
</dbReference>
<proteinExistence type="predicted"/>
<comment type="caution">
    <text evidence="2">The sequence shown here is derived from an EMBL/GenBank/DDBJ whole genome shotgun (WGS) entry which is preliminary data.</text>
</comment>
<dbReference type="AlphaFoldDB" id="A0A2N5SZ45"/>
<feature type="compositionally biased region" description="Basic and acidic residues" evidence="1">
    <location>
        <begin position="497"/>
        <end position="510"/>
    </location>
</feature>
<name>A0A2N5SZ45_9BASI</name>
<dbReference type="GO" id="GO:0000815">
    <property type="term" value="C:ESCRT III complex"/>
    <property type="evidence" value="ECO:0007669"/>
    <property type="project" value="TreeGrafter"/>
</dbReference>
<sequence length="510" mass="55888">MPASVPDSLEEYLSSLNEFKSHDRTESLYSDYSSARQSNPAGFHSNNATWQMILTDVLKYGLQPVAAQSQSQSQSQTDRLVLHLNDQLIESLRRPGVGKPYGLACPLWSLSSLSKPSSSAVLAPLNSFISSGGWGPSHGIASSMVRSLSWASRALTRGTILDPDQRFDQLELDQKLNLVKIDWVNLLLLRHAADRIIERYQQDFLGLSPSMECLFTHAQFEDQLAREIFPSAQSGLKLSSTDLGVLLKHLERDRRILTAEKNLIKFVVPAAIETAADGTKFSSVGPPAISEVDRGVLSVKQTLQQLTQQTQTLSAQIDQRTQDAKQCIKNSQPEIAATHLKARKALKLVLTQRLGVLETLNGVYMKIEQASTDVEIMKAYESSAATLKSLLAAPTLAAGRVAQTMDQLADVLADQHEIDAAINQPLPHDAAAEIDEQEIAAELARLVDAQDEPAQSKRDPLPSSATTTTTSIDHLQEQLARLKVPDHPPQTGPAQSSEEHQPRENHPLTS</sequence>
<dbReference type="InterPro" id="IPR005024">
    <property type="entry name" value="Snf7_fam"/>
</dbReference>
<dbReference type="GO" id="GO:0006900">
    <property type="term" value="P:vesicle budding from membrane"/>
    <property type="evidence" value="ECO:0007669"/>
    <property type="project" value="TreeGrafter"/>
</dbReference>
<evidence type="ECO:0000313" key="2">
    <source>
        <dbReference type="EMBL" id="PLW18510.1"/>
    </source>
</evidence>
<dbReference type="PANTHER" id="PTHR22761:SF96">
    <property type="entry name" value="BCDNA.GH08385"/>
    <property type="match status" value="1"/>
</dbReference>
<dbReference type="GO" id="GO:0005771">
    <property type="term" value="C:multivesicular body"/>
    <property type="evidence" value="ECO:0007669"/>
    <property type="project" value="TreeGrafter"/>
</dbReference>
<protein>
    <recommendedName>
        <fullName evidence="4">Charged multivesicular body protein 7</fullName>
    </recommendedName>
</protein>
<dbReference type="Proteomes" id="UP000235388">
    <property type="component" value="Unassembled WGS sequence"/>
</dbReference>